<gene>
    <name evidence="3" type="ORF">WN944_021364</name>
</gene>
<name>A0AAP0N2Y0_9ROSI</name>
<feature type="compositionally biased region" description="Acidic residues" evidence="1">
    <location>
        <begin position="429"/>
        <end position="444"/>
    </location>
</feature>
<dbReference type="Pfam" id="PF03909">
    <property type="entry name" value="BSD"/>
    <property type="match status" value="1"/>
</dbReference>
<dbReference type="SMART" id="SM00751">
    <property type="entry name" value="BSD"/>
    <property type="match status" value="1"/>
</dbReference>
<evidence type="ECO:0000313" key="4">
    <source>
        <dbReference type="Proteomes" id="UP001428341"/>
    </source>
</evidence>
<feature type="region of interest" description="Disordered" evidence="1">
    <location>
        <begin position="71"/>
        <end position="126"/>
    </location>
</feature>
<organism evidence="3 4">
    <name type="scientific">Citrus x changshan-huyou</name>
    <dbReference type="NCBI Taxonomy" id="2935761"/>
    <lineage>
        <taxon>Eukaryota</taxon>
        <taxon>Viridiplantae</taxon>
        <taxon>Streptophyta</taxon>
        <taxon>Embryophyta</taxon>
        <taxon>Tracheophyta</taxon>
        <taxon>Spermatophyta</taxon>
        <taxon>Magnoliopsida</taxon>
        <taxon>eudicotyledons</taxon>
        <taxon>Gunneridae</taxon>
        <taxon>Pentapetalae</taxon>
        <taxon>rosids</taxon>
        <taxon>malvids</taxon>
        <taxon>Sapindales</taxon>
        <taxon>Rutaceae</taxon>
        <taxon>Aurantioideae</taxon>
        <taxon>Citrus</taxon>
    </lineage>
</organism>
<feature type="region of interest" description="Disordered" evidence="1">
    <location>
        <begin position="1"/>
        <end position="56"/>
    </location>
</feature>
<dbReference type="EMBL" id="JBCGBO010000001">
    <property type="protein sequence ID" value="KAK9228414.1"/>
    <property type="molecule type" value="Genomic_DNA"/>
</dbReference>
<evidence type="ECO:0000259" key="2">
    <source>
        <dbReference type="PROSITE" id="PS50858"/>
    </source>
</evidence>
<feature type="compositionally biased region" description="Polar residues" evidence="1">
    <location>
        <begin position="25"/>
        <end position="45"/>
    </location>
</feature>
<reference evidence="3 4" key="1">
    <citation type="submission" date="2024-05" db="EMBL/GenBank/DDBJ databases">
        <title>Haplotype-resolved chromosome-level genome assembly of Huyou (Citrus changshanensis).</title>
        <authorList>
            <person name="Miao C."/>
            <person name="Chen W."/>
            <person name="Wu Y."/>
            <person name="Wang L."/>
            <person name="Zhao S."/>
            <person name="Grierson D."/>
            <person name="Xu C."/>
            <person name="Chen K."/>
        </authorList>
    </citation>
    <scope>NUCLEOTIDE SEQUENCE [LARGE SCALE GENOMIC DNA]</scope>
    <source>
        <strain evidence="3">01-14</strain>
        <tissue evidence="3">Leaf</tissue>
    </source>
</reference>
<dbReference type="InterPro" id="IPR005607">
    <property type="entry name" value="BSD_dom"/>
</dbReference>
<comment type="caution">
    <text evidence="3">The sequence shown here is derived from an EMBL/GenBank/DDBJ whole genome shotgun (WGS) entry which is preliminary data.</text>
</comment>
<dbReference type="PANTHER" id="PTHR31923">
    <property type="entry name" value="BSD DOMAIN-CONTAINING PROTEIN"/>
    <property type="match status" value="1"/>
</dbReference>
<dbReference type="InterPro" id="IPR035925">
    <property type="entry name" value="BSD_dom_sf"/>
</dbReference>
<feature type="compositionally biased region" description="Basic and acidic residues" evidence="1">
    <location>
        <begin position="78"/>
        <end position="92"/>
    </location>
</feature>
<dbReference type="PANTHER" id="PTHR31923:SF4">
    <property type="entry name" value="BSD DOMAIN-CONTAINING PROTEIN"/>
    <property type="match status" value="1"/>
</dbReference>
<feature type="compositionally biased region" description="Polar residues" evidence="1">
    <location>
        <begin position="291"/>
        <end position="308"/>
    </location>
</feature>
<evidence type="ECO:0000313" key="3">
    <source>
        <dbReference type="EMBL" id="KAK9228414.1"/>
    </source>
</evidence>
<dbReference type="SUPFAM" id="SSF140383">
    <property type="entry name" value="BSD domain-like"/>
    <property type="match status" value="1"/>
</dbReference>
<feature type="region of interest" description="Disordered" evidence="1">
    <location>
        <begin position="291"/>
        <end position="314"/>
    </location>
</feature>
<evidence type="ECO:0000256" key="1">
    <source>
        <dbReference type="SAM" id="MobiDB-lite"/>
    </source>
</evidence>
<dbReference type="Gene3D" id="1.10.3970.10">
    <property type="entry name" value="BSD domain"/>
    <property type="match status" value="1"/>
</dbReference>
<sequence>MSWLARSIANSLKLDDDDYEEGHSPMSNTTTAPNQDRNQNQSTADSPRGVKEDLTELTKSFSRQLWGVASFLAPPPEPQEHQTQIRDQRQQFDESDQQPQISDQRQQSDESDQQPQISDRHDPEVSDEALIEGIKSDFAEIGGKFKTGISKLSNNISVSEITKMASNFLQFGSEADPIDAVGVTEEVLMFARNISLHPETWIDFPVPDDDDFDDFDMSDAQQEHALAVERLTPTLAALRMELCPGYMSESCFWKIYFVLLRPRLSKEDAEILSTPQILEARAMLAQDLQNRAKSKPESVNSEVPSGSYKTDESGASCLGETAELPEKDCHTVPCPVQSESVQKSATDGDPYIVAIDFETDKHPVQSTEVQVVDKTVVKEETVDLAKHQYSLSGSSVGVEEKFEDDGDDWLKEESSETVGMSGSTMHLENDEDVSFSDLEEEDGDVPISYKKVTSGSDSSAKDSRDWVQLSRSSSDAVKDIKSVGVNPTAAHQGSARNPESKESNDWLDVDDIDEM</sequence>
<feature type="compositionally biased region" description="Polar residues" evidence="1">
    <location>
        <begin position="416"/>
        <end position="426"/>
    </location>
</feature>
<dbReference type="AlphaFoldDB" id="A0AAP0N2Y0"/>
<feature type="compositionally biased region" description="Acidic residues" evidence="1">
    <location>
        <begin position="505"/>
        <end position="515"/>
    </location>
</feature>
<dbReference type="Proteomes" id="UP001428341">
    <property type="component" value="Unassembled WGS sequence"/>
</dbReference>
<keyword evidence="4" id="KW-1185">Reference proteome</keyword>
<dbReference type="PROSITE" id="PS50858">
    <property type="entry name" value="BSD"/>
    <property type="match status" value="1"/>
</dbReference>
<feature type="region of interest" description="Disordered" evidence="1">
    <location>
        <begin position="393"/>
        <end position="515"/>
    </location>
</feature>
<feature type="domain" description="BSD" evidence="2">
    <location>
        <begin position="212"/>
        <end position="264"/>
    </location>
</feature>
<protein>
    <recommendedName>
        <fullName evidence="2">BSD domain-containing protein</fullName>
    </recommendedName>
</protein>
<proteinExistence type="predicted"/>
<accession>A0AAP0N2Y0</accession>